<reference evidence="2 3" key="1">
    <citation type="submission" date="2019-08" db="EMBL/GenBank/DDBJ databases">
        <title>Complete genome sequence of Candidatus Uab amorphum.</title>
        <authorList>
            <person name="Shiratori T."/>
            <person name="Suzuki S."/>
            <person name="Kakizawa Y."/>
            <person name="Ishida K."/>
        </authorList>
    </citation>
    <scope>NUCLEOTIDE SEQUENCE [LARGE SCALE GENOMIC DNA]</scope>
    <source>
        <strain evidence="2 3">SRT547</strain>
    </source>
</reference>
<evidence type="ECO:0000259" key="1">
    <source>
        <dbReference type="PROSITE" id="PS50006"/>
    </source>
</evidence>
<sequence length="100" mass="10875">MKIGKLKVIKGEGEGLSCVIKDGDEASIGRNLECSIPIPDIKMSRIHCIVRNVGGAFEILDNNSQNGTSVNGAVISFREDLQLGDIIQIGDTQIEFSWEE</sequence>
<gene>
    <name evidence="2" type="ORF">UABAM_01305</name>
</gene>
<protein>
    <submittedName>
        <fullName evidence="2">Adenylate/guanylate cyclase domain-containing protein</fullName>
    </submittedName>
</protein>
<accession>A0A5S9F3A8</accession>
<dbReference type="EMBL" id="AP019860">
    <property type="protein sequence ID" value="BBM82962.1"/>
    <property type="molecule type" value="Genomic_DNA"/>
</dbReference>
<name>A0A5S9F3A8_UABAM</name>
<dbReference type="OrthoDB" id="9816434at2"/>
<dbReference type="SUPFAM" id="SSF49879">
    <property type="entry name" value="SMAD/FHA domain"/>
    <property type="match status" value="1"/>
</dbReference>
<evidence type="ECO:0000313" key="2">
    <source>
        <dbReference type="EMBL" id="BBM82962.1"/>
    </source>
</evidence>
<dbReference type="Gene3D" id="2.60.200.20">
    <property type="match status" value="1"/>
</dbReference>
<feature type="domain" description="FHA" evidence="1">
    <location>
        <begin position="26"/>
        <end position="75"/>
    </location>
</feature>
<dbReference type="Pfam" id="PF00498">
    <property type="entry name" value="FHA"/>
    <property type="match status" value="1"/>
</dbReference>
<dbReference type="Proteomes" id="UP000326354">
    <property type="component" value="Chromosome"/>
</dbReference>
<dbReference type="KEGG" id="uam:UABAM_01305"/>
<evidence type="ECO:0000313" key="3">
    <source>
        <dbReference type="Proteomes" id="UP000326354"/>
    </source>
</evidence>
<dbReference type="RefSeq" id="WP_151967187.1">
    <property type="nucleotide sequence ID" value="NZ_AP019860.1"/>
</dbReference>
<dbReference type="InterPro" id="IPR008984">
    <property type="entry name" value="SMAD_FHA_dom_sf"/>
</dbReference>
<dbReference type="PROSITE" id="PS50006">
    <property type="entry name" value="FHA_DOMAIN"/>
    <property type="match status" value="1"/>
</dbReference>
<keyword evidence="3" id="KW-1185">Reference proteome</keyword>
<organism evidence="2 3">
    <name type="scientific">Uabimicrobium amorphum</name>
    <dbReference type="NCBI Taxonomy" id="2596890"/>
    <lineage>
        <taxon>Bacteria</taxon>
        <taxon>Pseudomonadati</taxon>
        <taxon>Planctomycetota</taxon>
        <taxon>Candidatus Uabimicrobiia</taxon>
        <taxon>Candidatus Uabimicrobiales</taxon>
        <taxon>Candidatus Uabimicrobiaceae</taxon>
        <taxon>Candidatus Uabimicrobium</taxon>
    </lineage>
</organism>
<dbReference type="CDD" id="cd00060">
    <property type="entry name" value="FHA"/>
    <property type="match status" value="1"/>
</dbReference>
<dbReference type="SMART" id="SM00240">
    <property type="entry name" value="FHA"/>
    <property type="match status" value="1"/>
</dbReference>
<dbReference type="InterPro" id="IPR000253">
    <property type="entry name" value="FHA_dom"/>
</dbReference>
<proteinExistence type="predicted"/>
<dbReference type="AlphaFoldDB" id="A0A5S9F3A8"/>